<gene>
    <name evidence="2" type="ORF">FD31_GL000787</name>
</gene>
<organism evidence="2 3">
    <name type="scientific">Companilactobacillus nantensis DSM 16982</name>
    <dbReference type="NCBI Taxonomy" id="1423774"/>
    <lineage>
        <taxon>Bacteria</taxon>
        <taxon>Bacillati</taxon>
        <taxon>Bacillota</taxon>
        <taxon>Bacilli</taxon>
        <taxon>Lactobacillales</taxon>
        <taxon>Lactobacillaceae</taxon>
        <taxon>Companilactobacillus</taxon>
    </lineage>
</organism>
<dbReference type="NCBIfam" id="TIGR01655">
    <property type="entry name" value="yxeA_fam"/>
    <property type="match status" value="1"/>
</dbReference>
<evidence type="ECO:0000313" key="2">
    <source>
        <dbReference type="EMBL" id="KRM15894.1"/>
    </source>
</evidence>
<feature type="transmembrane region" description="Helical" evidence="1">
    <location>
        <begin position="7"/>
        <end position="27"/>
    </location>
</feature>
<keyword evidence="1" id="KW-0472">Membrane</keyword>
<dbReference type="Proteomes" id="UP000051302">
    <property type="component" value="Unassembled WGS sequence"/>
</dbReference>
<dbReference type="EMBL" id="AZFV01000018">
    <property type="protein sequence ID" value="KRM15894.1"/>
    <property type="molecule type" value="Genomic_DNA"/>
</dbReference>
<keyword evidence="3" id="KW-1185">Reference proteome</keyword>
<evidence type="ECO:0000256" key="1">
    <source>
        <dbReference type="SAM" id="Phobius"/>
    </source>
</evidence>
<evidence type="ECO:0000313" key="3">
    <source>
        <dbReference type="Proteomes" id="UP000051302"/>
    </source>
</evidence>
<dbReference type="STRING" id="1423774.FD31_GL000787"/>
<dbReference type="InterPro" id="IPR006542">
    <property type="entry name" value="DUF1093"/>
</dbReference>
<dbReference type="Gene3D" id="2.40.50.480">
    <property type="match status" value="1"/>
</dbReference>
<dbReference type="PANTHER" id="PTHR36433:SF2">
    <property type="entry name" value="YXEA FAMILY PROTEIN"/>
    <property type="match status" value="1"/>
</dbReference>
<sequence length="125" mass="14784">MIMSKKIWIGLITIIILLIPLAGYQFWYVPNYRGDDYYTYVGESYKEIIEKDDAGNDHREYYYNQDGYDKSGDKKLLKFNSALGRPIKADNYLKVTYNDKKQQVISWEKVEKSSVPRKPLEQLLK</sequence>
<keyword evidence="1" id="KW-0812">Transmembrane</keyword>
<comment type="caution">
    <text evidence="2">The sequence shown here is derived from an EMBL/GenBank/DDBJ whole genome shotgun (WGS) entry which is preliminary data.</text>
</comment>
<proteinExistence type="predicted"/>
<keyword evidence="1" id="KW-1133">Transmembrane helix</keyword>
<evidence type="ECO:0008006" key="4">
    <source>
        <dbReference type="Google" id="ProtNLM"/>
    </source>
</evidence>
<dbReference type="PANTHER" id="PTHR36433">
    <property type="entry name" value="HYPOTHETICAL CYTOSOLIC PROTEIN"/>
    <property type="match status" value="1"/>
</dbReference>
<dbReference type="InterPro" id="IPR036166">
    <property type="entry name" value="YxeA-like_sf"/>
</dbReference>
<protein>
    <recommendedName>
        <fullName evidence="4">YxeA family protein</fullName>
    </recommendedName>
</protein>
<dbReference type="SUPFAM" id="SSF159121">
    <property type="entry name" value="BC4932-like"/>
    <property type="match status" value="1"/>
</dbReference>
<dbReference type="AlphaFoldDB" id="A0A0R1WLG5"/>
<accession>A0A0R1WLG5</accession>
<dbReference type="Pfam" id="PF06486">
    <property type="entry name" value="DUF1093"/>
    <property type="match status" value="1"/>
</dbReference>
<reference evidence="2 3" key="1">
    <citation type="journal article" date="2015" name="Genome Announc.">
        <title>Expanding the biotechnology potential of lactobacilli through comparative genomics of 213 strains and associated genera.</title>
        <authorList>
            <person name="Sun Z."/>
            <person name="Harris H.M."/>
            <person name="McCann A."/>
            <person name="Guo C."/>
            <person name="Argimon S."/>
            <person name="Zhang W."/>
            <person name="Yang X."/>
            <person name="Jeffery I.B."/>
            <person name="Cooney J.C."/>
            <person name="Kagawa T.F."/>
            <person name="Liu W."/>
            <person name="Song Y."/>
            <person name="Salvetti E."/>
            <person name="Wrobel A."/>
            <person name="Rasinkangas P."/>
            <person name="Parkhill J."/>
            <person name="Rea M.C."/>
            <person name="O'Sullivan O."/>
            <person name="Ritari J."/>
            <person name="Douillard F.P."/>
            <person name="Paul Ross R."/>
            <person name="Yang R."/>
            <person name="Briner A.E."/>
            <person name="Felis G.E."/>
            <person name="de Vos W.M."/>
            <person name="Barrangou R."/>
            <person name="Klaenhammer T.R."/>
            <person name="Caufield P.W."/>
            <person name="Cui Y."/>
            <person name="Zhang H."/>
            <person name="O'Toole P.W."/>
        </authorList>
    </citation>
    <scope>NUCLEOTIDE SEQUENCE [LARGE SCALE GENOMIC DNA]</scope>
    <source>
        <strain evidence="2 3">DSM 16982</strain>
    </source>
</reference>
<dbReference type="PATRIC" id="fig|1423774.3.peg.814"/>
<name>A0A0R1WLG5_9LACO</name>